<feature type="compositionally biased region" description="Polar residues" evidence="1">
    <location>
        <begin position="1"/>
        <end position="21"/>
    </location>
</feature>
<keyword evidence="4" id="KW-1185">Reference proteome</keyword>
<feature type="transmembrane region" description="Helical" evidence="2">
    <location>
        <begin position="58"/>
        <end position="81"/>
    </location>
</feature>
<reference evidence="3 4" key="1">
    <citation type="journal article" date="2021" name="Sci. Rep.">
        <title>The genome of the diatom Chaetoceros tenuissimus carries an ancient integrated fragment of an extant virus.</title>
        <authorList>
            <person name="Hongo Y."/>
            <person name="Kimura K."/>
            <person name="Takaki Y."/>
            <person name="Yoshida Y."/>
            <person name="Baba S."/>
            <person name="Kobayashi G."/>
            <person name="Nagasaki K."/>
            <person name="Hano T."/>
            <person name="Tomaru Y."/>
        </authorList>
    </citation>
    <scope>NUCLEOTIDE SEQUENCE [LARGE SCALE GENOMIC DNA]</scope>
    <source>
        <strain evidence="3 4">NIES-3715</strain>
    </source>
</reference>
<gene>
    <name evidence="3" type="ORF">CTEN210_03331</name>
</gene>
<name>A0AAD3CIQ2_9STRA</name>
<keyword evidence="2" id="KW-1133">Transmembrane helix</keyword>
<evidence type="ECO:0000313" key="4">
    <source>
        <dbReference type="Proteomes" id="UP001054902"/>
    </source>
</evidence>
<comment type="caution">
    <text evidence="3">The sequence shown here is derived from an EMBL/GenBank/DDBJ whole genome shotgun (WGS) entry which is preliminary data.</text>
</comment>
<protein>
    <submittedName>
        <fullName evidence="3">Uncharacterized protein</fullName>
    </submittedName>
</protein>
<dbReference type="Proteomes" id="UP001054902">
    <property type="component" value="Unassembled WGS sequence"/>
</dbReference>
<evidence type="ECO:0000256" key="2">
    <source>
        <dbReference type="SAM" id="Phobius"/>
    </source>
</evidence>
<feature type="compositionally biased region" description="Basic and acidic residues" evidence="1">
    <location>
        <begin position="25"/>
        <end position="34"/>
    </location>
</feature>
<evidence type="ECO:0000313" key="3">
    <source>
        <dbReference type="EMBL" id="GFH46857.1"/>
    </source>
</evidence>
<accession>A0AAD3CIQ2</accession>
<dbReference type="EMBL" id="BLLK01000022">
    <property type="protein sequence ID" value="GFH46857.1"/>
    <property type="molecule type" value="Genomic_DNA"/>
</dbReference>
<proteinExistence type="predicted"/>
<evidence type="ECO:0000256" key="1">
    <source>
        <dbReference type="SAM" id="MobiDB-lite"/>
    </source>
</evidence>
<keyword evidence="2" id="KW-0812">Transmembrane</keyword>
<dbReference type="AlphaFoldDB" id="A0AAD3CIQ2"/>
<organism evidence="3 4">
    <name type="scientific">Chaetoceros tenuissimus</name>
    <dbReference type="NCBI Taxonomy" id="426638"/>
    <lineage>
        <taxon>Eukaryota</taxon>
        <taxon>Sar</taxon>
        <taxon>Stramenopiles</taxon>
        <taxon>Ochrophyta</taxon>
        <taxon>Bacillariophyta</taxon>
        <taxon>Coscinodiscophyceae</taxon>
        <taxon>Chaetocerotophycidae</taxon>
        <taxon>Chaetocerotales</taxon>
        <taxon>Chaetocerotaceae</taxon>
        <taxon>Chaetoceros</taxon>
    </lineage>
</organism>
<sequence>MRENVNDNQSLDESHHSQNPQIDPGFHEEGRNEEGNEIVDNNNESKESLTKRSLHQSFLYIVTYIITFDAPSVFLANPILLDTQYDLLLWVIALLVPTYGIFLILIYTRPKLMILSEMFPKASWRLCFAVVVTSGVEVRPPRNLPQNLEYQENPETETNGQYYEGLRRSMIAASRYEGWRVEIEGDSD</sequence>
<feature type="transmembrane region" description="Helical" evidence="2">
    <location>
        <begin position="87"/>
        <end position="108"/>
    </location>
</feature>
<feature type="region of interest" description="Disordered" evidence="1">
    <location>
        <begin position="1"/>
        <end position="44"/>
    </location>
</feature>
<keyword evidence="2" id="KW-0472">Membrane</keyword>